<keyword evidence="3" id="KW-1185">Reference proteome</keyword>
<evidence type="ECO:0008006" key="4">
    <source>
        <dbReference type="Google" id="ProtNLM"/>
    </source>
</evidence>
<evidence type="ECO:0000313" key="3">
    <source>
        <dbReference type="Proteomes" id="UP000366872"/>
    </source>
</evidence>
<dbReference type="SUPFAM" id="SSF49899">
    <property type="entry name" value="Concanavalin A-like lectins/glucanases"/>
    <property type="match status" value="1"/>
</dbReference>
<sequence>MKKHYAILILVALAVASLVVVNVSKKRGPESQAPDSSLNASETPVSPGLSGAPPAHLDAPEPPAAPALTQLWDEPVCACAAPIDHGSHAHIENGAGQPNRSGTFDPSSFVSLSNLKRGDNVVIPLFDGERVTGQVNLAMQEDGYVRIGGALSGTRKGSFSMGSRGDEFSGTILLPEKELAYTFAAQSPGSVLMQERPLSEVICHPLPLPEHEPVATATIRLTSEIPPLLSSRPAATAVLYLDFDGETVTDPDWNSGSTIVAEPSALSNADIEEVWKQVKEDFWPFDIDVTTDVGRYNSAPVGSRMRCIITPTSDWYGSAGGVAYLDSFDEAGSNFSTTIPCWVFVTSSAKSHAEAISHELGHTFGLSHDGRISPSEGYYQGHGSGAVGWAPIMGVGYYQELSQWSKGEYLSANQFEDDLAVIGNAANGFGLVADDAGDVRANSTALDVSGGSAGVDGIISSAADVDWYAFTVDGNKQVAITAYPAAISPNLDIHLELQDASGALIGTSNPDTALHAGLAYDLLPGTYHVKIQGTGHGDVLGDGYSSYGSIGHYALAISSGDMIAAFPMDTDPGWSIEGQWAFGQPQGLGNYQQDPSSGFTGSNVYGYNLAGDYANNIPQYWLTTTPIDCSGHTDVHLQFQRWLGVESSTYDHAEIQVSNDGTTWSNVWSHVGSAIGDSSWLQMDYDVSAVADGHSTVYVRWGMGPTDSSQTHPGWNIDDVKFIGLAVDPNPAVHVFTMDSDPGWSTEGDWAFGMPLGIDGDPSSGYTGNNVYGYNLAGDYSNNIPRHWLTTPALDCSGQSNLELKFWRWLGVENSTYDHATVEISTNGTDWITLWDHVGASFSDTEWTEMQFDVSAVADGQPTVHIRWGMGPTDWSATYCGWNIDDVSLSPEPVKPALIATSQNSYNNHASFGESAPDDILEIWNGGSSNMAYIVTTDVPWLSMVPGSGTSTGEVDVLTVDYETATIQQAGYHDALITITAPDAANSPMTIPVSVYIEGAQLNVSESSMATVTPVGSSPSDLMFDVHNTGIGSMNYSVSTDVAWLYPSPSSGMVDAFEADTIALSFDSASLPAGSHTGMVEVASYHAEGSPRFIQVVLDVVDPMLDHFTWEILNPQLAAMGVALVARDADGNPFTSFAGSANLSAWQGSGDSGEVHIGLGGTDWDYPLHTFYHDARTQVIYQQPEMGGAATLSSLSLNVLELPSLPMNNWTIRMRHTDLYAYGPSPEWESDWATVYQATETITSTGWVEFVFATPFEYNGSDHLMVDFSFNNGSWEDPSGLCAATDVGEVRSIYFYTDSGYNDPLDWPLVDNPAPYTKSLVPDVRFGVGGGLEPLALSPINTGSFVDGVWTGELAVAGMPSNIWLVADDGNGHVGSFNFIPEYLLASTTGINGQAYWGYPVEYDHSFSVWSSSSNVLGYSATSDVTWLELPVSNGTLSGEVDMLSVSNTAWDVPDRGEEFYPEYIRTGTVSIVSAQAANSPLEIPVVYRWTEAPLGSLVWSAPSSVTADQEFFVTLQAKNIYGHPKQFIGLEEFVDLQVIGGGVGLGTFDLSPFSFTDESSGTIILTGSGSATLHATVNGVDANHFIVVNVPSDADGDGLPDAWEIKYFGSTSHTNANPDADPDSDGNGYGGPGRNWDEWVMGTDPTNANSILKLAQPWHIPGTGYVIEWQPVTGRVYTVEWAGNLTNTFEVLESNITHPQNSYTDTVHTAVGGGFYNLKVELEN</sequence>
<dbReference type="SUPFAM" id="SSF55486">
    <property type="entry name" value="Metalloproteases ('zincins'), catalytic domain"/>
    <property type="match status" value="1"/>
</dbReference>
<dbReference type="Gene3D" id="2.60.120.380">
    <property type="match status" value="1"/>
</dbReference>
<name>A0A6C2TZZ9_PONDE</name>
<evidence type="ECO:0000256" key="1">
    <source>
        <dbReference type="SAM" id="MobiDB-lite"/>
    </source>
</evidence>
<feature type="region of interest" description="Disordered" evidence="1">
    <location>
        <begin position="1614"/>
        <end position="1633"/>
    </location>
</feature>
<proteinExistence type="predicted"/>
<dbReference type="Proteomes" id="UP000366872">
    <property type="component" value="Unassembled WGS sequence"/>
</dbReference>
<organism evidence="2 3">
    <name type="scientific">Pontiella desulfatans</name>
    <dbReference type="NCBI Taxonomy" id="2750659"/>
    <lineage>
        <taxon>Bacteria</taxon>
        <taxon>Pseudomonadati</taxon>
        <taxon>Kiritimatiellota</taxon>
        <taxon>Kiritimatiellia</taxon>
        <taxon>Kiritimatiellales</taxon>
        <taxon>Pontiellaceae</taxon>
        <taxon>Pontiella</taxon>
    </lineage>
</organism>
<dbReference type="RefSeq" id="WP_136078545.1">
    <property type="nucleotide sequence ID" value="NZ_CAAHFG010000001.1"/>
</dbReference>
<accession>A0A6C2TZZ9</accession>
<feature type="region of interest" description="Disordered" evidence="1">
    <location>
        <begin position="27"/>
        <end position="66"/>
    </location>
</feature>
<evidence type="ECO:0000313" key="2">
    <source>
        <dbReference type="EMBL" id="VGO12921.1"/>
    </source>
</evidence>
<gene>
    <name evidence="2" type="ORF">PDESU_01475</name>
</gene>
<dbReference type="Gene3D" id="2.60.120.260">
    <property type="entry name" value="Galactose-binding domain-like"/>
    <property type="match status" value="2"/>
</dbReference>
<dbReference type="EMBL" id="CAAHFG010000001">
    <property type="protein sequence ID" value="VGO12921.1"/>
    <property type="molecule type" value="Genomic_DNA"/>
</dbReference>
<protein>
    <recommendedName>
        <fullName evidence="4">BACON domain-containing protein</fullName>
    </recommendedName>
</protein>
<feature type="compositionally biased region" description="Polar residues" evidence="1">
    <location>
        <begin position="33"/>
        <end position="44"/>
    </location>
</feature>
<dbReference type="InterPro" id="IPR013320">
    <property type="entry name" value="ConA-like_dom_sf"/>
</dbReference>
<reference evidence="2 3" key="1">
    <citation type="submission" date="2019-04" db="EMBL/GenBank/DDBJ databases">
        <authorList>
            <person name="Van Vliet M D."/>
        </authorList>
    </citation>
    <scope>NUCLEOTIDE SEQUENCE [LARGE SCALE GENOMIC DNA]</scope>
    <source>
        <strain evidence="2 3">F1</strain>
    </source>
</reference>